<comment type="caution">
    <text evidence="2">The sequence shown here is derived from an EMBL/GenBank/DDBJ whole genome shotgun (WGS) entry which is preliminary data.</text>
</comment>
<evidence type="ECO:0000313" key="2">
    <source>
        <dbReference type="EMBL" id="TXS32083.1"/>
    </source>
</evidence>
<keyword evidence="1" id="KW-0732">Signal</keyword>
<feature type="chain" id="PRO_5024948563" evidence="1">
    <location>
        <begin position="27"/>
        <end position="167"/>
    </location>
</feature>
<feature type="signal peptide" evidence="1">
    <location>
        <begin position="1"/>
        <end position="26"/>
    </location>
</feature>
<sequence length="167" mass="16471">MRNTRIVAGICLAVGSLALVAPAAGAAAGPSGEQTIRIIPAAATPGSQVTVTTGACGKETYGKGTSQAGGAFHLFAGDRAGVLVGVFDIPPGTRPGTDTVTVKCPPRTRITDTYRIVERAPSGGVDAGFGAPTDQGTQLAAGSVLLAAAAAGGVVRMRRRTAAAARS</sequence>
<gene>
    <name evidence="2" type="ORF">EAO74_07505</name>
</gene>
<dbReference type="RefSeq" id="WP_147983114.1">
    <property type="nucleotide sequence ID" value="NZ_RDBM01000024.1"/>
</dbReference>
<dbReference type="AlphaFoldDB" id="A0A652L7L9"/>
<reference evidence="2" key="1">
    <citation type="submission" date="2018-10" db="EMBL/GenBank/DDBJ databases">
        <authorList>
            <person name="Hariharan J."/>
            <person name="Choudoir M.J."/>
            <person name="Diebold P."/>
            <person name="Panke-Buisse K."/>
            <person name="Campbell A.N."/>
            <person name="Buckley D.H."/>
        </authorList>
    </citation>
    <scope>NUCLEOTIDE SEQUENCE</scope>
    <source>
        <strain evidence="2">Gb1</strain>
    </source>
</reference>
<dbReference type="EMBL" id="RDBM01000024">
    <property type="protein sequence ID" value="TXS32083.1"/>
    <property type="molecule type" value="Genomic_DNA"/>
</dbReference>
<proteinExistence type="predicted"/>
<name>A0A652L7L9_9ACTN</name>
<accession>A0A652L7L9</accession>
<organism evidence="2">
    <name type="scientific">Streptomyces sp. gb1(2016)</name>
    <dbReference type="NCBI Taxonomy" id="1828321"/>
    <lineage>
        <taxon>Bacteria</taxon>
        <taxon>Bacillati</taxon>
        <taxon>Actinomycetota</taxon>
        <taxon>Actinomycetes</taxon>
        <taxon>Kitasatosporales</taxon>
        <taxon>Streptomycetaceae</taxon>
        <taxon>Streptomyces</taxon>
    </lineage>
</organism>
<evidence type="ECO:0000256" key="1">
    <source>
        <dbReference type="SAM" id="SignalP"/>
    </source>
</evidence>
<protein>
    <submittedName>
        <fullName evidence="2">Sortase</fullName>
    </submittedName>
</protein>